<dbReference type="GO" id="GO:0043066">
    <property type="term" value="P:negative regulation of apoptotic process"/>
    <property type="evidence" value="ECO:0007669"/>
    <property type="project" value="TreeGrafter"/>
</dbReference>
<dbReference type="Gene3D" id="1.10.510.10">
    <property type="entry name" value="Transferase(Phosphotransferase) domain 1"/>
    <property type="match status" value="1"/>
</dbReference>
<reference evidence="12" key="2">
    <citation type="submission" date="2025-09" db="UniProtKB">
        <authorList>
            <consortium name="Ensembl"/>
        </authorList>
    </citation>
    <scope>IDENTIFICATION</scope>
</reference>
<evidence type="ECO:0000256" key="1">
    <source>
        <dbReference type="ARBA" id="ARBA00005505"/>
    </source>
</evidence>
<comment type="similarity">
    <text evidence="1">Belongs to the protein kinase superfamily. CAMK Ser/Thr protein kinase family. PIM subfamily.</text>
</comment>
<dbReference type="GO" id="GO:0005524">
    <property type="term" value="F:ATP binding"/>
    <property type="evidence" value="ECO:0007669"/>
    <property type="project" value="UniProtKB-KW"/>
</dbReference>
<dbReference type="GeneID" id="116056054"/>
<dbReference type="GO" id="GO:0005737">
    <property type="term" value="C:cytoplasm"/>
    <property type="evidence" value="ECO:0007669"/>
    <property type="project" value="TreeGrafter"/>
</dbReference>
<comment type="catalytic activity">
    <reaction evidence="9">
        <text>L-seryl-[protein] + ATP = O-phospho-L-seryl-[protein] + ADP + H(+)</text>
        <dbReference type="Rhea" id="RHEA:17989"/>
        <dbReference type="Rhea" id="RHEA-COMP:9863"/>
        <dbReference type="Rhea" id="RHEA-COMP:11604"/>
        <dbReference type="ChEBI" id="CHEBI:15378"/>
        <dbReference type="ChEBI" id="CHEBI:29999"/>
        <dbReference type="ChEBI" id="CHEBI:30616"/>
        <dbReference type="ChEBI" id="CHEBI:83421"/>
        <dbReference type="ChEBI" id="CHEBI:456216"/>
        <dbReference type="EC" id="2.7.11.1"/>
    </reaction>
</comment>
<evidence type="ECO:0000256" key="5">
    <source>
        <dbReference type="ARBA" id="ARBA00022741"/>
    </source>
</evidence>
<evidence type="ECO:0000259" key="11">
    <source>
        <dbReference type="PROSITE" id="PS50011"/>
    </source>
</evidence>
<evidence type="ECO:0000256" key="9">
    <source>
        <dbReference type="ARBA" id="ARBA00048679"/>
    </source>
</evidence>
<dbReference type="OrthoDB" id="8596411at2759"/>
<dbReference type="Pfam" id="PF00069">
    <property type="entry name" value="Pkinase"/>
    <property type="match status" value="1"/>
</dbReference>
<dbReference type="KEGG" id="sluc:116056054"/>
<dbReference type="Ensembl" id="ENSSLUT00000031885.1">
    <property type="protein sequence ID" value="ENSSLUP00000030895.1"/>
    <property type="gene ID" value="ENSSLUG00000013814.1"/>
</dbReference>
<protein>
    <recommendedName>
        <fullName evidence="2">non-specific serine/threonine protein kinase</fullName>
        <ecNumber evidence="2">2.7.11.1</ecNumber>
    </recommendedName>
</protein>
<organism evidence="12 13">
    <name type="scientific">Sander lucioperca</name>
    <name type="common">Pike-perch</name>
    <name type="synonym">Perca lucioperca</name>
    <dbReference type="NCBI Taxonomy" id="283035"/>
    <lineage>
        <taxon>Eukaryota</taxon>
        <taxon>Metazoa</taxon>
        <taxon>Chordata</taxon>
        <taxon>Craniata</taxon>
        <taxon>Vertebrata</taxon>
        <taxon>Euteleostomi</taxon>
        <taxon>Actinopterygii</taxon>
        <taxon>Neopterygii</taxon>
        <taxon>Teleostei</taxon>
        <taxon>Neoteleostei</taxon>
        <taxon>Acanthomorphata</taxon>
        <taxon>Eupercaria</taxon>
        <taxon>Perciformes</taxon>
        <taxon>Percoidei</taxon>
        <taxon>Percidae</taxon>
        <taxon>Luciopercinae</taxon>
        <taxon>Sander</taxon>
    </lineage>
</organism>
<dbReference type="AlphaFoldDB" id="A0A8C9YW62"/>
<feature type="domain" description="Protein kinase" evidence="11">
    <location>
        <begin position="192"/>
        <end position="452"/>
    </location>
</feature>
<keyword evidence="5" id="KW-0547">Nucleotide-binding</keyword>
<dbReference type="Proteomes" id="UP000694568">
    <property type="component" value="Unplaced"/>
</dbReference>
<dbReference type="RefSeq" id="XP_031164048.1">
    <property type="nucleotide sequence ID" value="XM_031308188.2"/>
</dbReference>
<keyword evidence="3" id="KW-0723">Serine/threonine-protein kinase</keyword>
<evidence type="ECO:0000256" key="6">
    <source>
        <dbReference type="ARBA" id="ARBA00022777"/>
    </source>
</evidence>
<proteinExistence type="inferred from homology"/>
<evidence type="ECO:0000256" key="8">
    <source>
        <dbReference type="ARBA" id="ARBA00047899"/>
    </source>
</evidence>
<evidence type="ECO:0000313" key="12">
    <source>
        <dbReference type="Ensembl" id="ENSSLUP00000030895.1"/>
    </source>
</evidence>
<evidence type="ECO:0000256" key="10">
    <source>
        <dbReference type="SAM" id="MobiDB-lite"/>
    </source>
</evidence>
<keyword evidence="4" id="KW-0808">Transferase</keyword>
<dbReference type="SUPFAM" id="SSF56112">
    <property type="entry name" value="Protein kinase-like (PK-like)"/>
    <property type="match status" value="1"/>
</dbReference>
<accession>A0A8C9YW62</accession>
<keyword evidence="7" id="KW-0067">ATP-binding</keyword>
<dbReference type="PANTHER" id="PTHR22984:SF11">
    <property type="entry name" value="AURORA KINASE-RELATED"/>
    <property type="match status" value="1"/>
</dbReference>
<dbReference type="InterPro" id="IPR011009">
    <property type="entry name" value="Kinase-like_dom_sf"/>
</dbReference>
<dbReference type="InterPro" id="IPR000719">
    <property type="entry name" value="Prot_kinase_dom"/>
</dbReference>
<evidence type="ECO:0000313" key="13">
    <source>
        <dbReference type="Proteomes" id="UP000694568"/>
    </source>
</evidence>
<dbReference type="PROSITE" id="PS00108">
    <property type="entry name" value="PROTEIN_KINASE_ST"/>
    <property type="match status" value="1"/>
</dbReference>
<evidence type="ECO:0000256" key="2">
    <source>
        <dbReference type="ARBA" id="ARBA00012513"/>
    </source>
</evidence>
<dbReference type="GO" id="GO:0007346">
    <property type="term" value="P:regulation of mitotic cell cycle"/>
    <property type="evidence" value="ECO:0007669"/>
    <property type="project" value="TreeGrafter"/>
</dbReference>
<feature type="region of interest" description="Disordered" evidence="10">
    <location>
        <begin position="23"/>
        <end position="44"/>
    </location>
</feature>
<dbReference type="PANTHER" id="PTHR22984">
    <property type="entry name" value="SERINE/THREONINE-PROTEIN KINASE PIM"/>
    <property type="match status" value="1"/>
</dbReference>
<sequence length="460" mass="51160">MKKDYAKTLVSLALRRVRERRCSASANDGPTRTIKRKATPGRKTLRKKTRVPNTSKGDIAVRGVKRTIFDLNKHDMETASCSADTESCNTSVSDVSKRGVKRKAVGVADGEGPSRKIKRKSDLKEKLDLSVAALTESCNTSVSDVSKRDVKRKAVGVADGEGPSRNIKRKSDLKEKLDLSIAALTAKFKAKYLEQDQLGVGGCGSVFAGYRRADNLPVAIKRVPKDKILCKVVDQNGKQLSVEVAAMLKLGAETSGSVGTSAPVSLLDWYDLDQELILVLERPIPSKDLLNYVEDNGGSLQEEQTKSILTQLVDAAIELENHCIFHRDIKVENILIETSSDVPRIRLIDFGLSCFAKKGSSYRNFYGTPSHIPPEWYSRCFYRPGPTTVWQLGVVMFETLHQASFETTEFLGNKLRISKKLSKNCQDFLRMCLTKEPQQRLTLEQLRLHPWLSTTAIQSP</sequence>
<dbReference type="InterPro" id="IPR008271">
    <property type="entry name" value="Ser/Thr_kinase_AS"/>
</dbReference>
<dbReference type="InterPro" id="IPR051138">
    <property type="entry name" value="PIM_Ser/Thr_kinase"/>
</dbReference>
<dbReference type="EC" id="2.7.11.1" evidence="2"/>
<dbReference type="Gene3D" id="3.30.200.20">
    <property type="entry name" value="Phosphorylase Kinase, domain 1"/>
    <property type="match status" value="1"/>
</dbReference>
<evidence type="ECO:0000256" key="7">
    <source>
        <dbReference type="ARBA" id="ARBA00022840"/>
    </source>
</evidence>
<feature type="compositionally biased region" description="Basic residues" evidence="10">
    <location>
        <begin position="33"/>
        <end position="44"/>
    </location>
</feature>
<keyword evidence="6" id="KW-0418">Kinase</keyword>
<evidence type="ECO:0000256" key="4">
    <source>
        <dbReference type="ARBA" id="ARBA00022679"/>
    </source>
</evidence>
<comment type="catalytic activity">
    <reaction evidence="8">
        <text>L-threonyl-[protein] + ATP = O-phospho-L-threonyl-[protein] + ADP + H(+)</text>
        <dbReference type="Rhea" id="RHEA:46608"/>
        <dbReference type="Rhea" id="RHEA-COMP:11060"/>
        <dbReference type="Rhea" id="RHEA-COMP:11605"/>
        <dbReference type="ChEBI" id="CHEBI:15378"/>
        <dbReference type="ChEBI" id="CHEBI:30013"/>
        <dbReference type="ChEBI" id="CHEBI:30616"/>
        <dbReference type="ChEBI" id="CHEBI:61977"/>
        <dbReference type="ChEBI" id="CHEBI:456216"/>
        <dbReference type="EC" id="2.7.11.1"/>
    </reaction>
</comment>
<dbReference type="GO" id="GO:0004674">
    <property type="term" value="F:protein serine/threonine kinase activity"/>
    <property type="evidence" value="ECO:0007669"/>
    <property type="project" value="UniProtKB-KW"/>
</dbReference>
<dbReference type="PROSITE" id="PS50011">
    <property type="entry name" value="PROTEIN_KINASE_DOM"/>
    <property type="match status" value="1"/>
</dbReference>
<dbReference type="SMART" id="SM00220">
    <property type="entry name" value="S_TKc"/>
    <property type="match status" value="1"/>
</dbReference>
<evidence type="ECO:0000256" key="3">
    <source>
        <dbReference type="ARBA" id="ARBA00022527"/>
    </source>
</evidence>
<name>A0A8C9YW62_SANLU</name>
<keyword evidence="13" id="KW-1185">Reference proteome</keyword>
<gene>
    <name evidence="12" type="primary">LOC116056054</name>
</gene>
<reference evidence="12" key="1">
    <citation type="submission" date="2025-08" db="UniProtKB">
        <authorList>
            <consortium name="Ensembl"/>
        </authorList>
    </citation>
    <scope>IDENTIFICATION</scope>
</reference>
<dbReference type="GeneTree" id="ENSGT00950000182996"/>
<dbReference type="FunFam" id="3.30.200.20:FF:000475">
    <property type="entry name" value="Serine/threonine-protein kinase"/>
    <property type="match status" value="1"/>
</dbReference>